<dbReference type="GO" id="GO:0000492">
    <property type="term" value="P:box C/D snoRNP assembly"/>
    <property type="evidence" value="ECO:0007669"/>
    <property type="project" value="InterPro"/>
</dbReference>
<feature type="compositionally biased region" description="Basic and acidic residues" evidence="1">
    <location>
        <begin position="358"/>
        <end position="368"/>
    </location>
</feature>
<evidence type="ECO:0000256" key="1">
    <source>
        <dbReference type="SAM" id="MobiDB-lite"/>
    </source>
</evidence>
<dbReference type="Proteomes" id="UP000258309">
    <property type="component" value="Unassembled WGS sequence"/>
</dbReference>
<name>A0A3E2HDL9_SCYLI</name>
<evidence type="ECO:0000313" key="2">
    <source>
        <dbReference type="EMBL" id="RFU31253.1"/>
    </source>
</evidence>
<feature type="compositionally biased region" description="Basic and acidic residues" evidence="1">
    <location>
        <begin position="338"/>
        <end position="349"/>
    </location>
</feature>
<dbReference type="OrthoDB" id="1112980at2759"/>
<accession>A0A3E2HDL9</accession>
<feature type="compositionally biased region" description="Acidic residues" evidence="1">
    <location>
        <begin position="275"/>
        <end position="298"/>
    </location>
</feature>
<evidence type="ECO:0000313" key="3">
    <source>
        <dbReference type="Proteomes" id="UP000258309"/>
    </source>
</evidence>
<feature type="non-terminal residue" evidence="2">
    <location>
        <position position="1"/>
    </location>
</feature>
<feature type="compositionally biased region" description="Basic and acidic residues" evidence="1">
    <location>
        <begin position="144"/>
        <end position="163"/>
    </location>
</feature>
<comment type="caution">
    <text evidence="2">The sequence shown here is derived from an EMBL/GenBank/DDBJ whole genome shotgun (WGS) entry which is preliminary data.</text>
</comment>
<dbReference type="AlphaFoldDB" id="A0A3E2HDL9"/>
<dbReference type="PANTHER" id="PTHR38489">
    <property type="entry name" value="HISTONE CHAPERONE DOMAIN-CONTAINING PROTEIN"/>
    <property type="match status" value="1"/>
</dbReference>
<feature type="region of interest" description="Disordered" evidence="1">
    <location>
        <begin position="144"/>
        <end position="218"/>
    </location>
</feature>
<feature type="region of interest" description="Disordered" evidence="1">
    <location>
        <begin position="274"/>
        <end position="322"/>
    </location>
</feature>
<proteinExistence type="predicted"/>
<reference evidence="2 3" key="1">
    <citation type="submission" date="2018-05" db="EMBL/GenBank/DDBJ databases">
        <title>Draft genome sequence of Scytalidium lignicola DSM 105466, a ubiquitous saprotrophic fungus.</title>
        <authorList>
            <person name="Buettner E."/>
            <person name="Gebauer A.M."/>
            <person name="Hofrichter M."/>
            <person name="Liers C."/>
            <person name="Kellner H."/>
        </authorList>
    </citation>
    <scope>NUCLEOTIDE SEQUENCE [LARGE SCALE GENOMIC DNA]</scope>
    <source>
        <strain evidence="2 3">DSM 105466</strain>
    </source>
</reference>
<dbReference type="InterPro" id="IPR027921">
    <property type="entry name" value="NOPCHAP1"/>
</dbReference>
<feature type="region of interest" description="Disordered" evidence="1">
    <location>
        <begin position="338"/>
        <end position="383"/>
    </location>
</feature>
<sequence length="383" mass="42815">MSYLFSGQAGQIQLDNLDLTRASWETSPPALDEYQRKVILLMFPGTVFPDPDANGNFADNMAANLELWRKCFTAYAVFEPFEMPDGYHQEHLITNWLDRNIQGRDVAGYKKTKPLTHFSMEEFTPSELGQEYAAHHKRGENRDKVYNSSSEHHSQENDSRNHGSEVSYNRDYQSRDTDDDESETSSSGTSSYDESDNDDNSLPSINVIRPTASPASRAREEIMNFRPLNQKPNITAFESPISQRLTGFLQEMAAANARLQADVQAGKSADHCIEIDSESESDSDDSTDDDLDEFESTDYDGSKSDKQTAKDSSISSGGRKKRPYIEMNLALGVLEEKKDGSDIKFHSDDSSSTSSSDESIKITSDRPMKKATGTKGKKLITEV</sequence>
<feature type="non-terminal residue" evidence="2">
    <location>
        <position position="383"/>
    </location>
</feature>
<feature type="compositionally biased region" description="Basic and acidic residues" evidence="1">
    <location>
        <begin position="300"/>
        <end position="309"/>
    </location>
</feature>
<dbReference type="STRING" id="5539.A0A3E2HDL9"/>
<dbReference type="EMBL" id="NCSJ02000079">
    <property type="protein sequence ID" value="RFU31253.1"/>
    <property type="molecule type" value="Genomic_DNA"/>
</dbReference>
<keyword evidence="3" id="KW-1185">Reference proteome</keyword>
<dbReference type="Pfam" id="PF15370">
    <property type="entry name" value="NOPCHAP1"/>
    <property type="match status" value="1"/>
</dbReference>
<gene>
    <name evidence="2" type="ORF">B7463_g5051</name>
</gene>
<dbReference type="PANTHER" id="PTHR38489:SF1">
    <property type="entry name" value="HISTONE CHAPERONE DOMAIN-CONTAINING PROTEIN"/>
    <property type="match status" value="1"/>
</dbReference>
<organism evidence="2 3">
    <name type="scientific">Scytalidium lignicola</name>
    <name type="common">Hyphomycete</name>
    <dbReference type="NCBI Taxonomy" id="5539"/>
    <lineage>
        <taxon>Eukaryota</taxon>
        <taxon>Fungi</taxon>
        <taxon>Dikarya</taxon>
        <taxon>Ascomycota</taxon>
        <taxon>Pezizomycotina</taxon>
        <taxon>Leotiomycetes</taxon>
        <taxon>Leotiomycetes incertae sedis</taxon>
        <taxon>Scytalidium</taxon>
    </lineage>
</organism>
<protein>
    <submittedName>
        <fullName evidence="2">Uncharacterized protein</fullName>
    </submittedName>
</protein>